<comment type="subcellular location">
    <subcellularLocation>
        <location evidence="1">Nucleus</location>
    </subcellularLocation>
</comment>
<feature type="region of interest" description="Disordered" evidence="7">
    <location>
        <begin position="863"/>
        <end position="945"/>
    </location>
</feature>
<keyword evidence="3" id="KW-0805">Transcription regulation</keyword>
<reference evidence="10 11" key="1">
    <citation type="journal article" date="2021" name="Sci. Rep.">
        <title>Genome sequencing of the multicellular alga Astrephomene provides insights into convergent evolution of germ-soma differentiation.</title>
        <authorList>
            <person name="Yamashita S."/>
            <person name="Yamamoto K."/>
            <person name="Matsuzaki R."/>
            <person name="Suzuki S."/>
            <person name="Yamaguchi H."/>
            <person name="Hirooka S."/>
            <person name="Minakuchi Y."/>
            <person name="Miyagishima S."/>
            <person name="Kawachi M."/>
            <person name="Toyoda A."/>
            <person name="Nozaki H."/>
        </authorList>
    </citation>
    <scope>NUCLEOTIDE SEQUENCE [LARGE SCALE GENOMIC DNA]</scope>
    <source>
        <strain evidence="10 11">NIES-4017</strain>
    </source>
</reference>
<feature type="compositionally biased region" description="Basic residues" evidence="7">
    <location>
        <begin position="59"/>
        <end position="79"/>
    </location>
</feature>
<proteinExistence type="predicted"/>
<organism evidence="10 11">
    <name type="scientific">Astrephomene gubernaculifera</name>
    <dbReference type="NCBI Taxonomy" id="47775"/>
    <lineage>
        <taxon>Eukaryota</taxon>
        <taxon>Viridiplantae</taxon>
        <taxon>Chlorophyta</taxon>
        <taxon>core chlorophytes</taxon>
        <taxon>Chlorophyceae</taxon>
        <taxon>CS clade</taxon>
        <taxon>Chlamydomonadales</taxon>
        <taxon>Astrephomenaceae</taxon>
        <taxon>Astrephomene</taxon>
    </lineage>
</organism>
<feature type="region of interest" description="Disordered" evidence="7">
    <location>
        <begin position="513"/>
        <end position="534"/>
    </location>
</feature>
<dbReference type="InterPro" id="IPR009057">
    <property type="entry name" value="Homeodomain-like_sf"/>
</dbReference>
<dbReference type="GO" id="GO:0003677">
    <property type="term" value="F:DNA binding"/>
    <property type="evidence" value="ECO:0007669"/>
    <property type="project" value="UniProtKB-KW"/>
</dbReference>
<dbReference type="SUPFAM" id="SSF46689">
    <property type="entry name" value="Homeodomain-like"/>
    <property type="match status" value="1"/>
</dbReference>
<feature type="region of interest" description="Disordered" evidence="7">
    <location>
        <begin position="1"/>
        <end position="88"/>
    </location>
</feature>
<dbReference type="CDD" id="cd00167">
    <property type="entry name" value="SANT"/>
    <property type="match status" value="1"/>
</dbReference>
<accession>A0AAD3HNC1</accession>
<feature type="region of interest" description="Disordered" evidence="7">
    <location>
        <begin position="770"/>
        <end position="851"/>
    </location>
</feature>
<gene>
    <name evidence="10" type="ORF">Agub_g8681</name>
</gene>
<feature type="domain" description="HTH myb-type" evidence="9">
    <location>
        <begin position="74"/>
        <end position="128"/>
    </location>
</feature>
<protein>
    <submittedName>
        <fullName evidence="10">Uncharacterized protein</fullName>
    </submittedName>
</protein>
<evidence type="ECO:0000256" key="7">
    <source>
        <dbReference type="SAM" id="MobiDB-lite"/>
    </source>
</evidence>
<evidence type="ECO:0000256" key="4">
    <source>
        <dbReference type="ARBA" id="ARBA00023125"/>
    </source>
</evidence>
<dbReference type="InterPro" id="IPR001005">
    <property type="entry name" value="SANT/Myb"/>
</dbReference>
<feature type="compositionally biased region" description="Low complexity" evidence="7">
    <location>
        <begin position="32"/>
        <end position="42"/>
    </location>
</feature>
<evidence type="ECO:0000256" key="2">
    <source>
        <dbReference type="ARBA" id="ARBA00022737"/>
    </source>
</evidence>
<keyword evidence="11" id="KW-1185">Reference proteome</keyword>
<dbReference type="PROSITE" id="PS50090">
    <property type="entry name" value="MYB_LIKE"/>
    <property type="match status" value="1"/>
</dbReference>
<sequence length="982" mass="104340">MVTVEESRQKAQRMLLPPNITPDAEHGNVQGASCASSDASASLDDEDESESGSEDSCRPARRGSSRRAAGKSSRKRRKRPEWTREEEETLAKVHCSVGNQWSTIAARLPGRTANEVKNIWHSTLRSKQLKVRSLLRAYARALRGRWDDSEARQEAYNAAVEMHSTDGDASAASRDVQGTEGASTATTAVAAAAKPSLLPSQPEGPHSSQGGLSTKGAPPPPMRHPHPSLHQQQQIPTTAAAVITQRMTSTSWPSAPSLPAGTTAAAAGAATFGGVPAIAVALPSTAAAAVAAIATDSGPAAAGLGSVVTPVSTAVPAAAAALHNATAIPTEPRPTPPHSSTSPGGPAPATSTRHHPSSPAQHQASPSRCMKRSPQRLHQPHKESPLKRIKAEPGLPVSSHQSGQQQPQQVLCVDSAANWFGRMDPSVMMLLQDEGDDEAGGGNTAKCRTEAARPAAAADHGVKPAAFVAAAEAAPMVLAGRDPADSNSSSLEMLGLEGVDCCYLLPPVSGGGSGDGDAALDKAGGSGRSSESEVHGGDILDVMRDMGSGALAVAVRMGTDGRHLSYRQQQQQDHHGYHQQQPSSALATFTPREVAVAPTTMLVSDPMSGAWSCTAGVNNHKNHIRHNSCNSTAGGFHHTVRARFSSPTFCDLGPPPATATAHAATNNGHRQGMFDAVPPPAAASAGPTGRLPSAVCNEAAHGTSSYLSDAVAPPQVNIDPQYMQSQQQQQQWWGPQGPQQEAQARAVHAGALAAGGHMMVPVSPVLPQGVDTPRYMDPSSNQPAFAFPSHMPPPPAVQYPSQYPPAQHHLMQQHPSQQEQLQRTWRYPWGYAQQPDQQPHPSQSSPQHHPQLLRHQQMLQAPLPHQQHPQQPQTQQQESQHPYMSQQEPEQQQQLLPAVPYQEGCRQQEQEQHHQEQQLLKQEEQVQQTPQRPHHEAREFATSPAPLTDVFTMGLGALQDPQLLWCVAEPQTWLACGPPNTV</sequence>
<dbReference type="GO" id="GO:0005634">
    <property type="term" value="C:nucleus"/>
    <property type="evidence" value="ECO:0007669"/>
    <property type="project" value="UniProtKB-SubCell"/>
</dbReference>
<dbReference type="PANTHER" id="PTHR47997:SF28">
    <property type="entry name" value="TRANSCRIPTION FACTOR MYB15-LIKE"/>
    <property type="match status" value="1"/>
</dbReference>
<feature type="compositionally biased region" description="Basic and acidic residues" evidence="7">
    <location>
        <begin position="906"/>
        <end position="924"/>
    </location>
</feature>
<evidence type="ECO:0000256" key="1">
    <source>
        <dbReference type="ARBA" id="ARBA00004123"/>
    </source>
</evidence>
<dbReference type="InterPro" id="IPR017930">
    <property type="entry name" value="Myb_dom"/>
</dbReference>
<evidence type="ECO:0000256" key="5">
    <source>
        <dbReference type="ARBA" id="ARBA00023163"/>
    </source>
</evidence>
<dbReference type="SMART" id="SM00717">
    <property type="entry name" value="SANT"/>
    <property type="match status" value="1"/>
</dbReference>
<evidence type="ECO:0000313" key="11">
    <source>
        <dbReference type="Proteomes" id="UP001054857"/>
    </source>
</evidence>
<feature type="domain" description="Myb-like" evidence="8">
    <location>
        <begin position="74"/>
        <end position="124"/>
    </location>
</feature>
<dbReference type="Pfam" id="PF00249">
    <property type="entry name" value="Myb_DNA-binding"/>
    <property type="match status" value="1"/>
</dbReference>
<feature type="compositionally biased region" description="Low complexity" evidence="7">
    <location>
        <begin position="338"/>
        <end position="367"/>
    </location>
</feature>
<feature type="compositionally biased region" description="Basic residues" evidence="7">
    <location>
        <begin position="369"/>
        <end position="379"/>
    </location>
</feature>
<feature type="compositionally biased region" description="Low complexity" evidence="7">
    <location>
        <begin position="182"/>
        <end position="193"/>
    </location>
</feature>
<dbReference type="Proteomes" id="UP001054857">
    <property type="component" value="Unassembled WGS sequence"/>
</dbReference>
<evidence type="ECO:0000256" key="6">
    <source>
        <dbReference type="ARBA" id="ARBA00023242"/>
    </source>
</evidence>
<evidence type="ECO:0000259" key="8">
    <source>
        <dbReference type="PROSITE" id="PS50090"/>
    </source>
</evidence>
<dbReference type="AlphaFoldDB" id="A0AAD3HNC1"/>
<dbReference type="PANTHER" id="PTHR47997">
    <property type="entry name" value="MYB DOMAIN PROTEIN 55"/>
    <property type="match status" value="1"/>
</dbReference>
<feature type="region of interest" description="Disordered" evidence="7">
    <location>
        <begin position="162"/>
        <end position="236"/>
    </location>
</feature>
<feature type="region of interest" description="Disordered" evidence="7">
    <location>
        <begin position="328"/>
        <end position="388"/>
    </location>
</feature>
<feature type="compositionally biased region" description="Low complexity" evidence="7">
    <location>
        <begin position="863"/>
        <end position="897"/>
    </location>
</feature>
<keyword evidence="4" id="KW-0238">DNA-binding</keyword>
<feature type="compositionally biased region" description="Acidic residues" evidence="7">
    <location>
        <begin position="43"/>
        <end position="53"/>
    </location>
</feature>
<evidence type="ECO:0000313" key="10">
    <source>
        <dbReference type="EMBL" id="GFR46998.1"/>
    </source>
</evidence>
<feature type="compositionally biased region" description="Low complexity" evidence="7">
    <location>
        <begin position="833"/>
        <end position="851"/>
    </location>
</feature>
<dbReference type="InterPro" id="IPR051953">
    <property type="entry name" value="Plant_SW-associated_TFs"/>
</dbReference>
<evidence type="ECO:0000256" key="3">
    <source>
        <dbReference type="ARBA" id="ARBA00023015"/>
    </source>
</evidence>
<dbReference type="Gene3D" id="1.10.10.60">
    <property type="entry name" value="Homeodomain-like"/>
    <property type="match status" value="1"/>
</dbReference>
<keyword evidence="2" id="KW-0677">Repeat</keyword>
<keyword evidence="5" id="KW-0804">Transcription</keyword>
<evidence type="ECO:0000259" key="9">
    <source>
        <dbReference type="PROSITE" id="PS51294"/>
    </source>
</evidence>
<name>A0AAD3HNC1_9CHLO</name>
<keyword evidence="6" id="KW-0539">Nucleus</keyword>
<comment type="caution">
    <text evidence="10">The sequence shown here is derived from an EMBL/GenBank/DDBJ whole genome shotgun (WGS) entry which is preliminary data.</text>
</comment>
<dbReference type="PROSITE" id="PS51294">
    <property type="entry name" value="HTH_MYB"/>
    <property type="match status" value="1"/>
</dbReference>
<feature type="compositionally biased region" description="Polar residues" evidence="7">
    <location>
        <begin position="813"/>
        <end position="823"/>
    </location>
</feature>
<dbReference type="EMBL" id="BMAR01000016">
    <property type="protein sequence ID" value="GFR46998.1"/>
    <property type="molecule type" value="Genomic_DNA"/>
</dbReference>